<dbReference type="Pfam" id="PF07715">
    <property type="entry name" value="Plug"/>
    <property type="match status" value="1"/>
</dbReference>
<evidence type="ECO:0000313" key="14">
    <source>
        <dbReference type="Proteomes" id="UP000627292"/>
    </source>
</evidence>
<evidence type="ECO:0000259" key="11">
    <source>
        <dbReference type="Pfam" id="PF00593"/>
    </source>
</evidence>
<dbReference type="InterPro" id="IPR008969">
    <property type="entry name" value="CarboxyPept-like_regulatory"/>
</dbReference>
<dbReference type="Pfam" id="PF00593">
    <property type="entry name" value="TonB_dep_Rec_b-barrel"/>
    <property type="match status" value="1"/>
</dbReference>
<keyword evidence="10" id="KW-0732">Signal</keyword>
<evidence type="ECO:0000313" key="13">
    <source>
        <dbReference type="EMBL" id="GGH66270.1"/>
    </source>
</evidence>
<feature type="chain" id="PRO_5037251190" evidence="10">
    <location>
        <begin position="22"/>
        <end position="1071"/>
    </location>
</feature>
<evidence type="ECO:0000256" key="9">
    <source>
        <dbReference type="RuleBase" id="RU003357"/>
    </source>
</evidence>
<dbReference type="SUPFAM" id="SSF56935">
    <property type="entry name" value="Porins"/>
    <property type="match status" value="1"/>
</dbReference>
<dbReference type="Pfam" id="PF13715">
    <property type="entry name" value="CarbopepD_reg_2"/>
    <property type="match status" value="1"/>
</dbReference>
<dbReference type="NCBIfam" id="TIGR04057">
    <property type="entry name" value="SusC_RagA_signa"/>
    <property type="match status" value="1"/>
</dbReference>
<keyword evidence="2 8" id="KW-0813">Transport</keyword>
<dbReference type="PROSITE" id="PS52016">
    <property type="entry name" value="TONB_DEPENDENT_REC_3"/>
    <property type="match status" value="1"/>
</dbReference>
<keyword evidence="3 8" id="KW-1134">Transmembrane beta strand</keyword>
<protein>
    <submittedName>
        <fullName evidence="13">SusC/RagA family TonB-linked outer membrane protein</fullName>
    </submittedName>
</protein>
<dbReference type="EMBL" id="BMIB01000002">
    <property type="protein sequence ID" value="GGH66270.1"/>
    <property type="molecule type" value="Genomic_DNA"/>
</dbReference>
<evidence type="ECO:0000256" key="6">
    <source>
        <dbReference type="ARBA" id="ARBA00023136"/>
    </source>
</evidence>
<keyword evidence="14" id="KW-1185">Reference proteome</keyword>
<evidence type="ECO:0000256" key="5">
    <source>
        <dbReference type="ARBA" id="ARBA00023077"/>
    </source>
</evidence>
<comment type="caution">
    <text evidence="13">The sequence shown here is derived from an EMBL/GenBank/DDBJ whole genome shotgun (WGS) entry which is preliminary data.</text>
</comment>
<comment type="similarity">
    <text evidence="8 9">Belongs to the TonB-dependent receptor family.</text>
</comment>
<feature type="signal peptide" evidence="10">
    <location>
        <begin position="1"/>
        <end position="21"/>
    </location>
</feature>
<gene>
    <name evidence="13" type="ORF">GCM10011379_20270</name>
</gene>
<dbReference type="InterPro" id="IPR039426">
    <property type="entry name" value="TonB-dep_rcpt-like"/>
</dbReference>
<reference evidence="13" key="2">
    <citation type="submission" date="2020-09" db="EMBL/GenBank/DDBJ databases">
        <authorList>
            <person name="Sun Q."/>
            <person name="Zhou Y."/>
        </authorList>
    </citation>
    <scope>NUCLEOTIDE SEQUENCE</scope>
    <source>
        <strain evidence="13">CGMCC 1.15290</strain>
    </source>
</reference>
<dbReference type="InterPro" id="IPR037066">
    <property type="entry name" value="Plug_dom_sf"/>
</dbReference>
<proteinExistence type="inferred from homology"/>
<comment type="subcellular location">
    <subcellularLocation>
        <location evidence="1 8">Cell outer membrane</location>
        <topology evidence="1 8">Multi-pass membrane protein</topology>
    </subcellularLocation>
</comment>
<reference evidence="13" key="1">
    <citation type="journal article" date="2014" name="Int. J. Syst. Evol. Microbiol.">
        <title>Complete genome sequence of Corynebacterium casei LMG S-19264T (=DSM 44701T), isolated from a smear-ripened cheese.</title>
        <authorList>
            <consortium name="US DOE Joint Genome Institute (JGI-PGF)"/>
            <person name="Walter F."/>
            <person name="Albersmeier A."/>
            <person name="Kalinowski J."/>
            <person name="Ruckert C."/>
        </authorList>
    </citation>
    <scope>NUCLEOTIDE SEQUENCE</scope>
    <source>
        <strain evidence="13">CGMCC 1.15290</strain>
    </source>
</reference>
<dbReference type="Gene3D" id="2.60.40.1120">
    <property type="entry name" value="Carboxypeptidase-like, regulatory domain"/>
    <property type="match status" value="1"/>
</dbReference>
<dbReference type="Proteomes" id="UP000627292">
    <property type="component" value="Unassembled WGS sequence"/>
</dbReference>
<name>A0A917IW12_9BACT</name>
<keyword evidence="5 9" id="KW-0798">TonB box</keyword>
<feature type="domain" description="TonB-dependent receptor plug" evidence="12">
    <location>
        <begin position="117"/>
        <end position="236"/>
    </location>
</feature>
<dbReference type="InterPro" id="IPR023997">
    <property type="entry name" value="TonB-dep_OMP_SusC/RagA_CS"/>
</dbReference>
<evidence type="ECO:0000256" key="2">
    <source>
        <dbReference type="ARBA" id="ARBA00022448"/>
    </source>
</evidence>
<keyword evidence="6 8" id="KW-0472">Membrane</keyword>
<dbReference type="NCBIfam" id="TIGR04056">
    <property type="entry name" value="OMP_RagA_SusC"/>
    <property type="match status" value="1"/>
</dbReference>
<dbReference type="RefSeq" id="WP_188951914.1">
    <property type="nucleotide sequence ID" value="NZ_BMIB01000002.1"/>
</dbReference>
<keyword evidence="7 8" id="KW-0998">Cell outer membrane</keyword>
<evidence type="ECO:0000259" key="12">
    <source>
        <dbReference type="Pfam" id="PF07715"/>
    </source>
</evidence>
<accession>A0A917IW12</accession>
<dbReference type="GO" id="GO:0009279">
    <property type="term" value="C:cell outer membrane"/>
    <property type="evidence" value="ECO:0007669"/>
    <property type="project" value="UniProtKB-SubCell"/>
</dbReference>
<evidence type="ECO:0000256" key="8">
    <source>
        <dbReference type="PROSITE-ProRule" id="PRU01360"/>
    </source>
</evidence>
<sequence>MLKHIGAGVLLACLSPIILTAQSDNKTTRTGYIKSASGQPLEHASITSKGNRTGATSNSNGYYSINAAAGDTLVISAIGYKSQLLAVNTQQQLNIQLQPSGEALQEVVVIGYGTSGKRNLLGSIASYDAKNIEEKPINRIEQALIGQLPGVQVRQQSGMAGSGLSILVRGSGSLSAGTEPLYVIDGFPLDVVSQNTDGSFTDNPLNNLSPNDIENIQILKDAAAGAIYGSRAANGVVLITTKRGQAGKMKISFNANAGISSVAKKLDILSPEEWVQMASEIADTNWVNSKAGRTVSQTQAERIAALGSLKLNYVKDDRWSHPGHPGLQYIDWQDVVYRKAGFQNYSLSASGGTENVRYFFAGNYMNQDGTLVNSNYKTYGLRANVEANASKKLKVGINLAPTISINNLPSAEGKDNILMKAALMSPVVEDSAGLYTGAFNNNTYTWSSSKYVSPLAYLENSESLTKITRIIASLYGEYQIIPGLAARTTVNFDGTDRTRSTYISDQVVAGALLERQTQPGLKSSGSYSGAKKQTFVNENTLSYNKTLAGKHNISLVAGQSYSSTHSEVFNISTAGGYANNIVKTLNNAIANSAGVTYNASTSASNSTLFSWYGRAQYNFNSRYLVSASFRRDASSRFGSNNRWGTFPSVSLGWRISDESFFKNHIHVVNDLKLRASWGRSGNNAIGDYNTTATLTDGNYNFGGNTPVSSPGRVSAGIANPNLKWESSNTYDFGLDAALFKNRLTLTLDVYKKKSADLLMNLPVLGASGFNTALQNVGSMEAKGLELALNSINIQSRNFTWTTNANIAFNSNKVTSLGPNQDRIEIPSNYSGSNAPYLLQVGLPLFSYYVTRIDGLLTQDDINNGKVAKVSGERVGDPKFYDRNNDGSITADDRIIGGQPNPKYTWGLTNTFTYKKFDLSIQAYGQQGGSILSYLGRALDYSGSTSSNVLGIWRDRWTAQNQNYKAARGRLNASYTSPAVTSDWVYSSDFWRIQNITFGYNLKDVIKTRSISAARVFVALQNFLGKDKYKGGVNPEAQNTNNSSAGSAYAVPGDYGSMPLSKTVTLGVNFTF</sequence>
<organism evidence="13 14">
    <name type="scientific">Filimonas zeae</name>
    <dbReference type="NCBI Taxonomy" id="1737353"/>
    <lineage>
        <taxon>Bacteria</taxon>
        <taxon>Pseudomonadati</taxon>
        <taxon>Bacteroidota</taxon>
        <taxon>Chitinophagia</taxon>
        <taxon>Chitinophagales</taxon>
        <taxon>Chitinophagaceae</taxon>
        <taxon>Filimonas</taxon>
    </lineage>
</organism>
<dbReference type="Gene3D" id="2.170.130.10">
    <property type="entry name" value="TonB-dependent receptor, plug domain"/>
    <property type="match status" value="1"/>
</dbReference>
<dbReference type="InterPro" id="IPR023996">
    <property type="entry name" value="TonB-dep_OMP_SusC/RagA"/>
</dbReference>
<dbReference type="SUPFAM" id="SSF49464">
    <property type="entry name" value="Carboxypeptidase regulatory domain-like"/>
    <property type="match status" value="1"/>
</dbReference>
<keyword evidence="4 8" id="KW-0812">Transmembrane</keyword>
<evidence type="ECO:0000256" key="7">
    <source>
        <dbReference type="ARBA" id="ARBA00023237"/>
    </source>
</evidence>
<evidence type="ECO:0000256" key="10">
    <source>
        <dbReference type="SAM" id="SignalP"/>
    </source>
</evidence>
<dbReference type="InterPro" id="IPR000531">
    <property type="entry name" value="Beta-barrel_TonB"/>
</dbReference>
<dbReference type="AlphaFoldDB" id="A0A917IW12"/>
<evidence type="ECO:0000256" key="3">
    <source>
        <dbReference type="ARBA" id="ARBA00022452"/>
    </source>
</evidence>
<evidence type="ECO:0000256" key="1">
    <source>
        <dbReference type="ARBA" id="ARBA00004571"/>
    </source>
</evidence>
<dbReference type="Gene3D" id="2.40.170.20">
    <property type="entry name" value="TonB-dependent receptor, beta-barrel domain"/>
    <property type="match status" value="1"/>
</dbReference>
<feature type="domain" description="TonB-dependent receptor-like beta-barrel" evidence="11">
    <location>
        <begin position="440"/>
        <end position="1002"/>
    </location>
</feature>
<dbReference type="InterPro" id="IPR012910">
    <property type="entry name" value="Plug_dom"/>
</dbReference>
<dbReference type="InterPro" id="IPR036942">
    <property type="entry name" value="Beta-barrel_TonB_sf"/>
</dbReference>
<evidence type="ECO:0000256" key="4">
    <source>
        <dbReference type="ARBA" id="ARBA00022692"/>
    </source>
</evidence>